<feature type="compositionally biased region" description="Acidic residues" evidence="3">
    <location>
        <begin position="470"/>
        <end position="484"/>
    </location>
</feature>
<keyword evidence="1" id="KW-0732">Signal</keyword>
<feature type="region of interest" description="Disordered" evidence="3">
    <location>
        <begin position="107"/>
        <end position="139"/>
    </location>
</feature>
<dbReference type="Gene3D" id="2.180.10.10">
    <property type="entry name" value="RHS repeat-associated core"/>
    <property type="match status" value="4"/>
</dbReference>
<feature type="compositionally biased region" description="Polar residues" evidence="3">
    <location>
        <begin position="513"/>
        <end position="525"/>
    </location>
</feature>
<dbReference type="Pfam" id="PF05593">
    <property type="entry name" value="RHS_repeat"/>
    <property type="match status" value="1"/>
</dbReference>
<organism evidence="6 7">
    <name type="scientific">Candidatus Endobugula sertula</name>
    <name type="common">Bugula neritina bacterial symbiont</name>
    <dbReference type="NCBI Taxonomy" id="62101"/>
    <lineage>
        <taxon>Bacteria</taxon>
        <taxon>Pseudomonadati</taxon>
        <taxon>Pseudomonadota</taxon>
        <taxon>Gammaproteobacteria</taxon>
        <taxon>Cellvibrionales</taxon>
        <taxon>Cellvibrionaceae</taxon>
        <taxon>Candidatus Endobugula</taxon>
    </lineage>
</organism>
<dbReference type="PANTHER" id="PTHR32305">
    <property type="match status" value="1"/>
</dbReference>
<feature type="region of interest" description="Disordered" evidence="3">
    <location>
        <begin position="222"/>
        <end position="244"/>
    </location>
</feature>
<feature type="region of interest" description="Disordered" evidence="3">
    <location>
        <begin position="327"/>
        <end position="525"/>
    </location>
</feature>
<dbReference type="InterPro" id="IPR028974">
    <property type="entry name" value="TSP_type-3_rpt"/>
</dbReference>
<dbReference type="SUPFAM" id="SSF103647">
    <property type="entry name" value="TSP type-3 repeat"/>
    <property type="match status" value="2"/>
</dbReference>
<dbReference type="GO" id="GO:0007155">
    <property type="term" value="P:cell adhesion"/>
    <property type="evidence" value="ECO:0007669"/>
    <property type="project" value="InterPro"/>
</dbReference>
<dbReference type="InterPro" id="IPR013783">
    <property type="entry name" value="Ig-like_fold"/>
</dbReference>
<dbReference type="InterPro" id="IPR008964">
    <property type="entry name" value="Invasin/intimin_cell_adhesion"/>
</dbReference>
<dbReference type="InterPro" id="IPR003367">
    <property type="entry name" value="Thrombospondin_3-like_rpt"/>
</dbReference>
<dbReference type="GO" id="GO:0005509">
    <property type="term" value="F:calcium ion binding"/>
    <property type="evidence" value="ECO:0007669"/>
    <property type="project" value="InterPro"/>
</dbReference>
<sequence length="2367" mass="261037">MSTTPWGFVLALPYSLLSAVCFFLWSFQTYAESMDEPWQYCADEWNICHVPVPAKVRYGIEGHYVIQEVDRRVECRNRVFGNPANARKHCDYLLSDSTDYDQDGVVDREDAFPADGTESRDTDGDGLGDHQDPFVNDSTNGADQPWQYCAGEFFTCVPPVPTLVRYGIDVQYVYRHATGAIACRNHAFGNPANARKHCDYLLSDSTDYDQDGVMDREDAFPADATESQDTDSDGLGDNNDPFPLDATNSADSNWQFCALEWFSCDISLPALVRYGVNGQYAYINHVTGPIRCSNATFGNPNPYAYKACYYLVNDQIDSDSDGVVNINDAFPFDPTETHDVDNDGIGDNADTDRDGDGIDNVSDAFPNDANESSDLDGDGIGDNADTDRDGDNVNNDQDAFPNDPNESSDLDNDGIGDNADTDHDGDGVDNTVDAFPNDANETRDTDGDGVGDNGDNDRDGDGVPNAQDAFPDDSTESSDLDNDGIGDNSDPDRDGDGVANDTDFFPDDPEASTVPTVTIDSPNTLTTVGSSPATITGTLNDDHAALTVNGVAISHNGGTFTANVALEEGLNDIVVRAIDQRNHQGIATIVVSLDKTPPTITLESPLADSTVYQDTINVTGLVNDIVRGTISEDEAQVTVVSEINTVTASIANRAYLAEGVELHVGDNTLTITAVDAVGNMTNDTFTIHYQEPQGKILSIQSGQGQRADIQHTLPDPLTVFISENGNPVANHEVVFRVIQGDGQLRLAADDEDGALAHIATTNNNGFASVYYQLGSRAGNGNHQVRATTMGSDGEVIFLASAHSGAGQFISVIDGNNQRGVVRQPLAKPFVVAVTDDGVNFSPNVPVTFTVEEGSGRFSHGEATITVQTDNDGRASAPFTLGPEQGIDAQRVIVTIPNSNNQAGFTASGLMPGDPGQTRLSGVVLDNQDRPVPGVTLRIEGSTRQAISDAQGQFTISEAPAGPVHLLVDGSTATRAGEWSDLSFSLFTVPGVDNPMAAPIYLVDIDTDSAVLVGAEDATVSLRDIPDYSLLVKAGSATFPDGSKTGQVSITRVNANKVPMVPPNGLQPQLVVTIQPHDVKFDPPAPLTTPNTEGYAPLSEIEMYSFDHDLEEFVAIGLGVVSKDGRTITSKPGSGVIKAGWHLAATNPSETGNVGNQSDNPKEADPVEPENGCESQGCPVWSVNKKTLNIQVMDTPLWYDSPIGPDVLIKLTYNTKAIAHNNRRASDPVVKALIENSELFGNRWNFAYNSGVYQPTANSNQFTVWYPSGQTETFINNSGTYTAERADVYDVLELVSTDHFRLTKLNGEVMDYQQPVNGNRWLMTRYTDIHQESLSFTYHADGTMATLTDAIDRTTTFAYTTVGTKKVDDGNGGTTTVDIRRVNQITDPFGRTALFAYDTALNLTEITDMGNFKSTLSYDSTLNIASITRPQFGTWQFKVEESGGADYGNDTYPAPDARMGNNERVTITDPNGHKTEYYFDAFNDRTWVVKPKFYKEYVNSEQSNKNQPKTIYQFKRSTQGWRRITRITDEEGNVDRKTFHSNGQLRSEQYQNGRSDFYEYNDEDQMTAKILVKGSEVVRRYEYEYLNDNTLLVSQQTGPSVASGKRVQTLTGYDVQQNITSITRHGFNQDGTPVSRQHTLSYNSRSQMTQVDGSRTDVNDISTFAYYDCADTGNPNCGQLQTLTNALGHKVRFTQYTASGLVSQMIDDNGLVTDTQYDGLQRVIQIEQYDQAAPTHKRTTRIHYRGAKKHIASASYANGLVVNYVYDDKQRVTEVKDNLGNRMTYRYDEDDQPIVEQTFGTTNNQRGGTEQLQNTVEHTYNQLDVITQINHAGSMTQFNPDGYGNIDSSIDPNANPQTEYTYDPLYRMTRLQDAIGNTFQYEYNVKDQLIKVRTDNNAVTTYQYNDFGDRLQEDSPDRGMIHYQYDNASNVTQLTDGRGVTSHYVYDALNRVTAIIYSDTTENITYVYDNCINGIGRVCQVTDPSGTTRFEYNVYGNIIQQTKVELGQSDVTSYRYDDVDQISSMTYPNGIQLTYQRDERSRITDITLNHSSLSHPQTILSGITYRADHQMSQCTLGNGVTETRQYDLQGRLTRQQLSDNLLTRDYSYDANGNILHIDSNTFDPAYTYDALNRLLSEDTPSMDGGSAGNARSRYQYDENSNRLTQLFNGEALAYEYQLNSNRLTTVGDSTITLDDSGNTVTDGNRAFQYNNRNQLKTFSNNDTQVASYEYDYRNLRTQKSLNGSDSNIYRYDLNGRRIQHNKNNQNHTSTIYLGWQPVAHIQHKTNGDIDSITYLTGDQLGSPRLGTDQNKTVVWNWEADAFGSTEPNQDPDGDTFLINIENRFAGQYHDRESGLHYNWHRYYDPATG</sequence>
<keyword evidence="4" id="KW-0472">Membrane</keyword>
<evidence type="ECO:0000256" key="4">
    <source>
        <dbReference type="SAM" id="Phobius"/>
    </source>
</evidence>
<evidence type="ECO:0000313" key="7">
    <source>
        <dbReference type="Proteomes" id="UP000242502"/>
    </source>
</evidence>
<dbReference type="Gene3D" id="2.60.40.10">
    <property type="entry name" value="Immunoglobulins"/>
    <property type="match status" value="2"/>
</dbReference>
<dbReference type="InterPro" id="IPR050708">
    <property type="entry name" value="T6SS_VgrG/RHS"/>
</dbReference>
<dbReference type="Pfam" id="PF02412">
    <property type="entry name" value="TSP_3"/>
    <property type="match status" value="3"/>
</dbReference>
<dbReference type="SUPFAM" id="SSF49464">
    <property type="entry name" value="Carboxypeptidase regulatory domain-like"/>
    <property type="match status" value="1"/>
</dbReference>
<accession>A0A1D2QQQ2</accession>
<dbReference type="Gene3D" id="4.10.1080.10">
    <property type="entry name" value="TSP type-3 repeat"/>
    <property type="match status" value="3"/>
</dbReference>
<dbReference type="PANTHER" id="PTHR32305:SF15">
    <property type="entry name" value="PROTEIN RHSA-RELATED"/>
    <property type="match status" value="1"/>
</dbReference>
<name>A0A1D2QQQ2_9GAMM</name>
<dbReference type="EMBL" id="MDLC01000018">
    <property type="protein sequence ID" value="ODS23863.1"/>
    <property type="molecule type" value="Genomic_DNA"/>
</dbReference>
<proteinExistence type="predicted"/>
<dbReference type="Pfam" id="PF09136">
    <property type="entry name" value="Glucodextran_B"/>
    <property type="match status" value="1"/>
</dbReference>
<keyword evidence="4" id="KW-1133">Transmembrane helix</keyword>
<feature type="region of interest" description="Disordered" evidence="3">
    <location>
        <begin position="1145"/>
        <end position="1174"/>
    </location>
</feature>
<gene>
    <name evidence="6" type="ORF">AB835_06435</name>
</gene>
<dbReference type="Pfam" id="PF25023">
    <property type="entry name" value="TEN_YD-shell"/>
    <property type="match status" value="1"/>
</dbReference>
<dbReference type="STRING" id="62101.AB835_06435"/>
<reference evidence="6 7" key="1">
    <citation type="journal article" date="2016" name="Appl. Environ. Microbiol.">
        <title>Lack of Overt Genome Reduction in the Bryostatin-Producing Bryozoan Symbiont "Candidatus Endobugula sertula".</title>
        <authorList>
            <person name="Miller I.J."/>
            <person name="Vanee N."/>
            <person name="Fong S.S."/>
            <person name="Lim-Fong G.E."/>
            <person name="Kwan J.C."/>
        </authorList>
    </citation>
    <scope>NUCLEOTIDE SEQUENCE [LARGE SCALE GENOMIC DNA]</scope>
    <source>
        <strain evidence="6">AB1-4</strain>
    </source>
</reference>
<keyword evidence="2" id="KW-0677">Repeat</keyword>
<feature type="non-terminal residue" evidence="6">
    <location>
        <position position="2367"/>
    </location>
</feature>
<evidence type="ECO:0000256" key="2">
    <source>
        <dbReference type="ARBA" id="ARBA00022737"/>
    </source>
</evidence>
<keyword evidence="4" id="KW-0812">Transmembrane</keyword>
<dbReference type="InterPro" id="IPR008969">
    <property type="entry name" value="CarboxyPept-like_regulatory"/>
</dbReference>
<evidence type="ECO:0000259" key="5">
    <source>
        <dbReference type="Pfam" id="PF25023"/>
    </source>
</evidence>
<dbReference type="SUPFAM" id="SSF49373">
    <property type="entry name" value="Invasin/intimin cell-adhesion fragments"/>
    <property type="match status" value="1"/>
</dbReference>
<dbReference type="Pfam" id="PF13715">
    <property type="entry name" value="CarbopepD_reg_2"/>
    <property type="match status" value="1"/>
</dbReference>
<feature type="compositionally biased region" description="Basic and acidic residues" evidence="3">
    <location>
        <begin position="107"/>
        <end position="132"/>
    </location>
</feature>
<evidence type="ECO:0000313" key="6">
    <source>
        <dbReference type="EMBL" id="ODS23863.1"/>
    </source>
</evidence>
<dbReference type="InterPro" id="IPR056823">
    <property type="entry name" value="TEN-like_YD-shell"/>
</dbReference>
<comment type="caution">
    <text evidence="6">The sequence shown here is derived from an EMBL/GenBank/DDBJ whole genome shotgun (WGS) entry which is preliminary data.</text>
</comment>
<dbReference type="Proteomes" id="UP000242502">
    <property type="component" value="Unassembled WGS sequence"/>
</dbReference>
<evidence type="ECO:0000256" key="1">
    <source>
        <dbReference type="ARBA" id="ARBA00022729"/>
    </source>
</evidence>
<dbReference type="InterPro" id="IPR031325">
    <property type="entry name" value="RHS_repeat"/>
</dbReference>
<feature type="compositionally biased region" description="Polar residues" evidence="3">
    <location>
        <begin position="1145"/>
        <end position="1158"/>
    </location>
</feature>
<feature type="domain" description="Teneurin-like YD-shell" evidence="5">
    <location>
        <begin position="2124"/>
        <end position="2367"/>
    </location>
</feature>
<protein>
    <recommendedName>
        <fullName evidence="5">Teneurin-like YD-shell domain-containing protein</fullName>
    </recommendedName>
</protein>
<feature type="transmembrane region" description="Helical" evidence="4">
    <location>
        <begin position="7"/>
        <end position="27"/>
    </location>
</feature>
<evidence type="ECO:0000256" key="3">
    <source>
        <dbReference type="SAM" id="MobiDB-lite"/>
    </source>
</evidence>